<gene>
    <name evidence="1" type="ORF">LTRI10_LOCUS7105</name>
</gene>
<dbReference type="Proteomes" id="UP001497516">
    <property type="component" value="Chromosome 10"/>
</dbReference>
<accession>A0AAV2CUB1</accession>
<dbReference type="AlphaFoldDB" id="A0AAV2CUB1"/>
<dbReference type="EMBL" id="OZ034814">
    <property type="protein sequence ID" value="CAL1359631.1"/>
    <property type="molecule type" value="Genomic_DNA"/>
</dbReference>
<organism evidence="1 2">
    <name type="scientific">Linum trigynum</name>
    <dbReference type="NCBI Taxonomy" id="586398"/>
    <lineage>
        <taxon>Eukaryota</taxon>
        <taxon>Viridiplantae</taxon>
        <taxon>Streptophyta</taxon>
        <taxon>Embryophyta</taxon>
        <taxon>Tracheophyta</taxon>
        <taxon>Spermatophyta</taxon>
        <taxon>Magnoliopsida</taxon>
        <taxon>eudicotyledons</taxon>
        <taxon>Gunneridae</taxon>
        <taxon>Pentapetalae</taxon>
        <taxon>rosids</taxon>
        <taxon>fabids</taxon>
        <taxon>Malpighiales</taxon>
        <taxon>Linaceae</taxon>
        <taxon>Linum</taxon>
    </lineage>
</organism>
<name>A0AAV2CUB1_9ROSI</name>
<protein>
    <submittedName>
        <fullName evidence="1">Uncharacterized protein</fullName>
    </submittedName>
</protein>
<evidence type="ECO:0000313" key="2">
    <source>
        <dbReference type="Proteomes" id="UP001497516"/>
    </source>
</evidence>
<reference evidence="1 2" key="1">
    <citation type="submission" date="2024-04" db="EMBL/GenBank/DDBJ databases">
        <authorList>
            <person name="Fracassetti M."/>
        </authorList>
    </citation>
    <scope>NUCLEOTIDE SEQUENCE [LARGE SCALE GENOMIC DNA]</scope>
</reference>
<evidence type="ECO:0000313" key="1">
    <source>
        <dbReference type="EMBL" id="CAL1359631.1"/>
    </source>
</evidence>
<keyword evidence="2" id="KW-1185">Reference proteome</keyword>
<sequence length="112" mass="12574">MGRICSGMMISTPLMISKLDLMKPISKIASRMCSSHFLSLGLCFCSEKSISSLVARIWVKTRIPDSYWQVTRPCGLPRCPCESQNAEFRLIGLQATYTVRDTRPCRISSLPL</sequence>
<proteinExistence type="predicted"/>